<proteinExistence type="predicted"/>
<dbReference type="AlphaFoldDB" id="A0A3D2X3T6"/>
<organism evidence="1 2">
    <name type="scientific">Lachnoclostridium phytofermentans</name>
    <dbReference type="NCBI Taxonomy" id="66219"/>
    <lineage>
        <taxon>Bacteria</taxon>
        <taxon>Bacillati</taxon>
        <taxon>Bacillota</taxon>
        <taxon>Clostridia</taxon>
        <taxon>Lachnospirales</taxon>
        <taxon>Lachnospiraceae</taxon>
    </lineage>
</organism>
<dbReference type="EMBL" id="DPVV01000179">
    <property type="protein sequence ID" value="HCL01801.1"/>
    <property type="molecule type" value="Genomic_DNA"/>
</dbReference>
<protein>
    <submittedName>
        <fullName evidence="1">Uncharacterized protein</fullName>
    </submittedName>
</protein>
<comment type="caution">
    <text evidence="1">The sequence shown here is derived from an EMBL/GenBank/DDBJ whole genome shotgun (WGS) entry which is preliminary data.</text>
</comment>
<name>A0A3D2X3T6_9FIRM</name>
<evidence type="ECO:0000313" key="1">
    <source>
        <dbReference type="EMBL" id="HCL01801.1"/>
    </source>
</evidence>
<evidence type="ECO:0000313" key="2">
    <source>
        <dbReference type="Proteomes" id="UP000262969"/>
    </source>
</evidence>
<sequence>MTDQEAIQRLKDFGYAFQMLDLEEGVIYLSIKALGKQVPQRPSYIDEDANYFECPVCGGAIYSSDSLSTHKYCLECG</sequence>
<gene>
    <name evidence="1" type="ORF">DHW61_05195</name>
</gene>
<dbReference type="Proteomes" id="UP000262969">
    <property type="component" value="Unassembled WGS sequence"/>
</dbReference>
<accession>A0A3D2X3T6</accession>
<reference evidence="1 2" key="1">
    <citation type="journal article" date="2018" name="Nat. Biotechnol.">
        <title>A standardized bacterial taxonomy based on genome phylogeny substantially revises the tree of life.</title>
        <authorList>
            <person name="Parks D.H."/>
            <person name="Chuvochina M."/>
            <person name="Waite D.W."/>
            <person name="Rinke C."/>
            <person name="Skarshewski A."/>
            <person name="Chaumeil P.A."/>
            <person name="Hugenholtz P."/>
        </authorList>
    </citation>
    <scope>NUCLEOTIDE SEQUENCE [LARGE SCALE GENOMIC DNA]</scope>
    <source>
        <strain evidence="1">UBA11728</strain>
    </source>
</reference>
<feature type="non-terminal residue" evidence="1">
    <location>
        <position position="77"/>
    </location>
</feature>